<evidence type="ECO:0000256" key="1">
    <source>
        <dbReference type="ARBA" id="ARBA00022670"/>
    </source>
</evidence>
<dbReference type="AlphaFoldDB" id="A0A066U545"/>
<keyword evidence="9" id="KW-1185">Reference proteome</keyword>
<dbReference type="STRING" id="287986.DV20_26610"/>
<dbReference type="InterPro" id="IPR042088">
    <property type="entry name" value="OligoPept_F_C"/>
</dbReference>
<dbReference type="RefSeq" id="WP_043784649.1">
    <property type="nucleotide sequence ID" value="NZ_JMQI01000055.1"/>
</dbReference>
<keyword evidence="3 6" id="KW-0378">Hydrolase</keyword>
<evidence type="ECO:0000256" key="2">
    <source>
        <dbReference type="ARBA" id="ARBA00022723"/>
    </source>
</evidence>
<dbReference type="GO" id="GO:0006508">
    <property type="term" value="P:proteolysis"/>
    <property type="evidence" value="ECO:0007669"/>
    <property type="project" value="UniProtKB-KW"/>
</dbReference>
<dbReference type="GO" id="GO:0046872">
    <property type="term" value="F:metal ion binding"/>
    <property type="evidence" value="ECO:0007669"/>
    <property type="project" value="UniProtKB-UniRule"/>
</dbReference>
<dbReference type="SUPFAM" id="SSF55486">
    <property type="entry name" value="Metalloproteases ('zincins'), catalytic domain"/>
    <property type="match status" value="1"/>
</dbReference>
<dbReference type="eggNOG" id="COG1164">
    <property type="taxonomic scope" value="Bacteria"/>
</dbReference>
<dbReference type="Gene3D" id="1.10.1370.20">
    <property type="entry name" value="Oligoendopeptidase f, C-terminal domain"/>
    <property type="match status" value="1"/>
</dbReference>
<protein>
    <recommendedName>
        <fullName evidence="7">Peptidase M3A/M3B catalytic domain-containing protein</fullName>
    </recommendedName>
</protein>
<comment type="similarity">
    <text evidence="6">Belongs to the peptidase M3 family.</text>
</comment>
<sequence length="584" mass="63157">MIGEKDRPVAPPRWSSAFFGLPEQVIDERLDPLPERLHAFTETYRGRVSELPETELAQALRDYENFLTPLQQATVYAEASLAAGGTGEAERKLLDRCEELWEMAAANTEFFERELGELPEKAAAELLGCPRLGEYRNYLRQVRAAAVHRPSAEVAAVLARLDPVAGWERHARRLLDRITVVDDGETLGLGAALPVLYQADPGRRKRRCAAVSAALAPEVDLRASALTELTRARLARQRLCGQTGWLSEENAGNQLTGGEVTALLEAVDARRELVHRYYTTKSALLGRSLTDADRYAPVGAAPDELSWPEAVELVLGAFGALGPAVSAAAADLIGRGAVDAVPRREKRRGALTFSAPGGHSCVLLTFTGTQRDVLTLAHELGHAVHTALSAHLGVLSFSPPTVLAETVALFAEAVTMRHWLRQAGPAARPGLLGRWLEDQLVTAFRQLSVHEFESAVHQAVAAGEPPDADALGDLWLSRQGALYGPAVSLTPEYRLWWSYLDNLYFAPGTRYAYAFGQLAATSLLAGAEEAGFAARFEELLRAGGGGSPAELLGPLGFRPAEPDSWQRGLATLEAQVREFADAVS</sequence>
<accession>A0A066U545</accession>
<dbReference type="EMBL" id="JMQI01000055">
    <property type="protein sequence ID" value="KDN19229.1"/>
    <property type="molecule type" value="Genomic_DNA"/>
</dbReference>
<reference evidence="8 9" key="1">
    <citation type="submission" date="2014-05" db="EMBL/GenBank/DDBJ databases">
        <title>Draft genome sequence of Amycolatopsis rifamycinica DSM 46095.</title>
        <authorList>
            <person name="Lal R."/>
            <person name="Saxena A."/>
            <person name="Kumari R."/>
            <person name="Mukherjee U."/>
            <person name="Singh P."/>
            <person name="Sangwan N."/>
            <person name="Mahato N.K."/>
        </authorList>
    </citation>
    <scope>NUCLEOTIDE SEQUENCE [LARGE SCALE GENOMIC DNA]</scope>
    <source>
        <strain evidence="8 9">DSM 46095</strain>
    </source>
</reference>
<dbReference type="Pfam" id="PF01432">
    <property type="entry name" value="Peptidase_M3"/>
    <property type="match status" value="1"/>
</dbReference>
<dbReference type="OrthoDB" id="9766487at2"/>
<dbReference type="Proteomes" id="UP000027345">
    <property type="component" value="Unassembled WGS sequence"/>
</dbReference>
<evidence type="ECO:0000313" key="9">
    <source>
        <dbReference type="Proteomes" id="UP000027345"/>
    </source>
</evidence>
<dbReference type="InterPro" id="IPR001567">
    <property type="entry name" value="Pept_M3A_M3B_dom"/>
</dbReference>
<gene>
    <name evidence="8" type="ORF">DV20_26610</name>
</gene>
<keyword evidence="2 6" id="KW-0479">Metal-binding</keyword>
<keyword evidence="5 6" id="KW-0482">Metalloprotease</keyword>
<keyword evidence="1 6" id="KW-0645">Protease</keyword>
<evidence type="ECO:0000256" key="4">
    <source>
        <dbReference type="ARBA" id="ARBA00022833"/>
    </source>
</evidence>
<name>A0A066U545_9PSEU</name>
<dbReference type="Gene3D" id="1.20.140.70">
    <property type="entry name" value="Oligopeptidase f, N-terminal domain"/>
    <property type="match status" value="1"/>
</dbReference>
<evidence type="ECO:0000313" key="8">
    <source>
        <dbReference type="EMBL" id="KDN19229.1"/>
    </source>
</evidence>
<comment type="cofactor">
    <cofactor evidence="6">
        <name>Zn(2+)</name>
        <dbReference type="ChEBI" id="CHEBI:29105"/>
    </cofactor>
    <text evidence="6">Binds 1 zinc ion.</text>
</comment>
<dbReference type="GO" id="GO:0004222">
    <property type="term" value="F:metalloendopeptidase activity"/>
    <property type="evidence" value="ECO:0007669"/>
    <property type="project" value="InterPro"/>
</dbReference>
<keyword evidence="4 6" id="KW-0862">Zinc</keyword>
<evidence type="ECO:0000256" key="6">
    <source>
        <dbReference type="RuleBase" id="RU003435"/>
    </source>
</evidence>
<comment type="caution">
    <text evidence="8">The sequence shown here is derived from an EMBL/GenBank/DDBJ whole genome shotgun (WGS) entry which is preliminary data.</text>
</comment>
<evidence type="ECO:0000256" key="5">
    <source>
        <dbReference type="ARBA" id="ARBA00023049"/>
    </source>
</evidence>
<feature type="domain" description="Peptidase M3A/M3B catalytic" evidence="7">
    <location>
        <begin position="330"/>
        <end position="570"/>
    </location>
</feature>
<evidence type="ECO:0000256" key="3">
    <source>
        <dbReference type="ARBA" id="ARBA00022801"/>
    </source>
</evidence>
<proteinExistence type="inferred from homology"/>
<evidence type="ECO:0000259" key="7">
    <source>
        <dbReference type="Pfam" id="PF01432"/>
    </source>
</evidence>
<organism evidence="8 9">
    <name type="scientific">Amycolatopsis rifamycinica</name>
    <dbReference type="NCBI Taxonomy" id="287986"/>
    <lineage>
        <taxon>Bacteria</taxon>
        <taxon>Bacillati</taxon>
        <taxon>Actinomycetota</taxon>
        <taxon>Actinomycetes</taxon>
        <taxon>Pseudonocardiales</taxon>
        <taxon>Pseudonocardiaceae</taxon>
        <taxon>Amycolatopsis</taxon>
    </lineage>
</organism>